<evidence type="ECO:0000313" key="2">
    <source>
        <dbReference type="Proteomes" id="UP000183263"/>
    </source>
</evidence>
<gene>
    <name evidence="1" type="ORF">SAMN05444695_10579</name>
</gene>
<dbReference type="EMBL" id="FNDN01000005">
    <property type="protein sequence ID" value="SDI10642.1"/>
    <property type="molecule type" value="Genomic_DNA"/>
</dbReference>
<sequence>MKWFPQHSSANFPTTVKRVATPPVPLTLGLPPREPRPLTAGLLAVPAAIGAGRVRDVLPVLSATELVGGGGGGVDAGRVIGVDAGRVVGADAGRVVVRLDTDPARLRAAHPARYEAVRFDLDCEEADLAEALAVRVPAPLAVFVGDVAPAAAAERIVAAGRIPGLPAATSPAEISDFLSVLAHSDVGYVARARGPQDVLALLCGTVAALRGDDTRQALDSPDPTVLTALSPEAGGAVREVLTGVEVPDAEPVLAMFDELGLGAP</sequence>
<accession>A0A1G8HVS3</accession>
<evidence type="ECO:0000313" key="1">
    <source>
        <dbReference type="EMBL" id="SDI10642.1"/>
    </source>
</evidence>
<reference evidence="1 2" key="1">
    <citation type="submission" date="2016-10" db="EMBL/GenBank/DDBJ databases">
        <authorList>
            <person name="de Groot N.N."/>
        </authorList>
    </citation>
    <scope>NUCLEOTIDE SEQUENCE [LARGE SCALE GENOMIC DNA]</scope>
    <source>
        <strain evidence="1 2">DSM 44892</strain>
    </source>
</reference>
<dbReference type="AlphaFoldDB" id="A0A1G8HVS3"/>
<dbReference type="Proteomes" id="UP000183263">
    <property type="component" value="Unassembled WGS sequence"/>
</dbReference>
<keyword evidence="2" id="KW-1185">Reference proteome</keyword>
<proteinExistence type="predicted"/>
<protein>
    <submittedName>
        <fullName evidence="1">Uncharacterized protein</fullName>
    </submittedName>
</protein>
<name>A0A1G8HVS3_9NOCA</name>
<organism evidence="1 2">
    <name type="scientific">Rhodococcus triatomae</name>
    <dbReference type="NCBI Taxonomy" id="300028"/>
    <lineage>
        <taxon>Bacteria</taxon>
        <taxon>Bacillati</taxon>
        <taxon>Actinomycetota</taxon>
        <taxon>Actinomycetes</taxon>
        <taxon>Mycobacteriales</taxon>
        <taxon>Nocardiaceae</taxon>
        <taxon>Rhodococcus</taxon>
    </lineage>
</organism>